<evidence type="ECO:0000256" key="6">
    <source>
        <dbReference type="ARBA" id="ARBA00023139"/>
    </source>
</evidence>
<evidence type="ECO:0000313" key="10">
    <source>
        <dbReference type="Proteomes" id="UP001321542"/>
    </source>
</evidence>
<evidence type="ECO:0008006" key="11">
    <source>
        <dbReference type="Google" id="ProtNLM"/>
    </source>
</evidence>
<evidence type="ECO:0000256" key="1">
    <source>
        <dbReference type="ARBA" id="ARBA00004459"/>
    </source>
</evidence>
<dbReference type="InterPro" id="IPR003558">
    <property type="entry name" value="CDtoxinA/C"/>
</dbReference>
<dbReference type="InterPro" id="IPR035992">
    <property type="entry name" value="Ricin_B-like_lectins"/>
</dbReference>
<gene>
    <name evidence="9" type="ORF">SGFS_056120</name>
</gene>
<evidence type="ECO:0000256" key="2">
    <source>
        <dbReference type="ARBA" id="ARBA00022656"/>
    </source>
</evidence>
<keyword evidence="7" id="KW-0998">Cell outer membrane</keyword>
<evidence type="ECO:0000256" key="4">
    <source>
        <dbReference type="ARBA" id="ARBA00023026"/>
    </source>
</evidence>
<dbReference type="PROSITE" id="PS50231">
    <property type="entry name" value="RICIN_B_LECTIN"/>
    <property type="match status" value="1"/>
</dbReference>
<evidence type="ECO:0000313" key="9">
    <source>
        <dbReference type="EMBL" id="BBC34318.1"/>
    </source>
</evidence>
<dbReference type="Gene3D" id="2.80.10.50">
    <property type="match status" value="1"/>
</dbReference>
<dbReference type="Pfam" id="PF03498">
    <property type="entry name" value="CDtoxinA"/>
    <property type="match status" value="1"/>
</dbReference>
<keyword evidence="8" id="KW-0449">Lipoprotein</keyword>
<keyword evidence="5" id="KW-0472">Membrane</keyword>
<evidence type="ECO:0000256" key="7">
    <source>
        <dbReference type="ARBA" id="ARBA00023237"/>
    </source>
</evidence>
<reference evidence="9 10" key="1">
    <citation type="journal article" date="2010" name="ChemBioChem">
        <title>Cloning and characterization of the biosynthetic gene cluster of 16-membered macrolide antibiotic FD-891: involvement of a dual functional cytochrome P450 monooxygenase catalyzing epoxidation and hydroxylation.</title>
        <authorList>
            <person name="Kudo F."/>
            <person name="Motegi A."/>
            <person name="Mizoue K."/>
            <person name="Eguchi T."/>
        </authorList>
    </citation>
    <scope>NUCLEOTIDE SEQUENCE [LARGE SCALE GENOMIC DNA]</scope>
    <source>
        <strain evidence="9 10">A-8890</strain>
    </source>
</reference>
<evidence type="ECO:0000256" key="8">
    <source>
        <dbReference type="ARBA" id="ARBA00023288"/>
    </source>
</evidence>
<reference evidence="9 10" key="2">
    <citation type="journal article" date="2023" name="ChemBioChem">
        <title>Acyltransferase Domain Exchange between Two Independent Type I Polyketide Synthases in the Same Producer Strain of Macrolide Antibiotics.</title>
        <authorList>
            <person name="Kudo F."/>
            <person name="Kishikawa K."/>
            <person name="Tsuboi K."/>
            <person name="Kido T."/>
            <person name="Usui T."/>
            <person name="Hashimoto J."/>
            <person name="Shin-Ya K."/>
            <person name="Miyanaga A."/>
            <person name="Eguchi T."/>
        </authorList>
    </citation>
    <scope>NUCLEOTIDE SEQUENCE [LARGE SCALE GENOMIC DNA]</scope>
    <source>
        <strain evidence="9 10">A-8890</strain>
    </source>
</reference>
<dbReference type="EMBL" id="AP018448">
    <property type="protein sequence ID" value="BBC34318.1"/>
    <property type="molecule type" value="Genomic_DNA"/>
</dbReference>
<keyword evidence="2" id="KW-0800">Toxin</keyword>
<evidence type="ECO:0000256" key="3">
    <source>
        <dbReference type="ARBA" id="ARBA00022729"/>
    </source>
</evidence>
<comment type="subcellular location">
    <subcellularLocation>
        <location evidence="1">Cell outer membrane</location>
        <topology evidence="1">Lipid-anchor</topology>
    </subcellularLocation>
</comment>
<proteinExistence type="predicted"/>
<keyword evidence="3" id="KW-0732">Signal</keyword>
<dbReference type="CDD" id="cd23415">
    <property type="entry name" value="beta-trefoil_Ricin_AH"/>
    <property type="match status" value="1"/>
</dbReference>
<dbReference type="SUPFAM" id="SSF50370">
    <property type="entry name" value="Ricin B-like lectins"/>
    <property type="match status" value="1"/>
</dbReference>
<accession>A0ABM8HLF7</accession>
<keyword evidence="6" id="KW-0564">Palmitate</keyword>
<name>A0ABM8HLF7_9ACTN</name>
<sequence>MGGTLARTRTPNLGNFARRGWAAILALGLFMGLSLMNASSASAYVGPNLLRNWENGQCLDSNWDGQVYMGGCSTGNDYQTWTPLFARHTSSDVVQLQNKATGRCLRFDINFRLRTDSCLGGDGLHAGLWNAVGSSWNQVKLQSTFEPGLCVSNNASLHSCGNGGSQLWKLGF</sequence>
<dbReference type="Proteomes" id="UP001321542">
    <property type="component" value="Chromosome"/>
</dbReference>
<organism evidence="9 10">
    <name type="scientific">Streptomyces graminofaciens</name>
    <dbReference type="NCBI Taxonomy" id="68212"/>
    <lineage>
        <taxon>Bacteria</taxon>
        <taxon>Bacillati</taxon>
        <taxon>Actinomycetota</taxon>
        <taxon>Actinomycetes</taxon>
        <taxon>Kitasatosporales</taxon>
        <taxon>Streptomycetaceae</taxon>
        <taxon>Streptomyces</taxon>
    </lineage>
</organism>
<keyword evidence="4" id="KW-0843">Virulence</keyword>
<protein>
    <recommendedName>
        <fullName evidence="11">Ricin B lectin domain-containing protein</fullName>
    </recommendedName>
</protein>
<keyword evidence="10" id="KW-1185">Reference proteome</keyword>
<evidence type="ECO:0000256" key="5">
    <source>
        <dbReference type="ARBA" id="ARBA00023136"/>
    </source>
</evidence>